<dbReference type="Proteomes" id="UP000249633">
    <property type="component" value="Unassembled WGS sequence"/>
</dbReference>
<evidence type="ECO:0000259" key="2">
    <source>
        <dbReference type="Pfam" id="PF07589"/>
    </source>
</evidence>
<feature type="signal peptide" evidence="1">
    <location>
        <begin position="1"/>
        <end position="23"/>
    </location>
</feature>
<dbReference type="AlphaFoldDB" id="A0A2W5FJ89"/>
<reference evidence="3 4" key="1">
    <citation type="submission" date="2017-08" db="EMBL/GenBank/DDBJ databases">
        <title>Infants hospitalized years apart are colonized by the same room-sourced microbial strains.</title>
        <authorList>
            <person name="Brooks B."/>
            <person name="Olm M.R."/>
            <person name="Firek B.A."/>
            <person name="Baker R."/>
            <person name="Thomas B.C."/>
            <person name="Morowitz M.J."/>
            <person name="Banfield J.F."/>
        </authorList>
    </citation>
    <scope>NUCLEOTIDE SEQUENCE [LARGE SCALE GENOMIC DNA]</scope>
    <source>
        <strain evidence="3">S2_012_000_R2_81</strain>
    </source>
</reference>
<comment type="caution">
    <text evidence="3">The sequence shown here is derived from an EMBL/GenBank/DDBJ whole genome shotgun (WGS) entry which is preliminary data.</text>
</comment>
<accession>A0A2W5FJ89</accession>
<dbReference type="NCBIfam" id="TIGR02595">
    <property type="entry name" value="PEP_CTERM"/>
    <property type="match status" value="1"/>
</dbReference>
<keyword evidence="1" id="KW-0732">Signal</keyword>
<protein>
    <recommendedName>
        <fullName evidence="2">Ice-binding protein C-terminal domain-containing protein</fullName>
    </recommendedName>
</protein>
<dbReference type="InterPro" id="IPR013424">
    <property type="entry name" value="Ice-binding_C"/>
</dbReference>
<feature type="domain" description="Ice-binding protein C-terminal" evidence="2">
    <location>
        <begin position="238"/>
        <end position="261"/>
    </location>
</feature>
<feature type="chain" id="PRO_5015925900" description="Ice-binding protein C-terminal domain-containing protein" evidence="1">
    <location>
        <begin position="24"/>
        <end position="262"/>
    </location>
</feature>
<proteinExistence type="predicted"/>
<dbReference type="EMBL" id="QFOD01000012">
    <property type="protein sequence ID" value="PZP31012.1"/>
    <property type="molecule type" value="Genomic_DNA"/>
</dbReference>
<gene>
    <name evidence="3" type="ORF">DI603_13870</name>
</gene>
<evidence type="ECO:0000313" key="4">
    <source>
        <dbReference type="Proteomes" id="UP000249633"/>
    </source>
</evidence>
<sequence>MKHLLAAPALFSLLALASASALAADLGSTGYQQDFDAMGTSGSAPPTGWTVLTGNSGTSNSSWTTSIPAMGANSVATLVATSGTLSAVTLPSGTNNNGFNAALSADATGDRVLATSPTTVSGAALQLALTNTTGQSIDQLLIGYDTVRYTSTATANELPGYWLFYSLDGASWSNVEALNPTADNLPNTVGVSSFAPTLVSLSAPLAAGQTFWLRWVDDNARQTSPDQIIGLNNLSISAVPEPGSALLLGAGLVLGALRRRRG</sequence>
<dbReference type="Pfam" id="PF07589">
    <property type="entry name" value="PEP-CTERM"/>
    <property type="match status" value="1"/>
</dbReference>
<name>A0A2W5FJ89_9BURK</name>
<evidence type="ECO:0000313" key="3">
    <source>
        <dbReference type="EMBL" id="PZP31012.1"/>
    </source>
</evidence>
<evidence type="ECO:0000256" key="1">
    <source>
        <dbReference type="SAM" id="SignalP"/>
    </source>
</evidence>
<organism evidence="3 4">
    <name type="scientific">Roseateles depolymerans</name>
    <dbReference type="NCBI Taxonomy" id="76731"/>
    <lineage>
        <taxon>Bacteria</taxon>
        <taxon>Pseudomonadati</taxon>
        <taxon>Pseudomonadota</taxon>
        <taxon>Betaproteobacteria</taxon>
        <taxon>Burkholderiales</taxon>
        <taxon>Sphaerotilaceae</taxon>
        <taxon>Roseateles</taxon>
    </lineage>
</organism>